<dbReference type="InterPro" id="IPR051257">
    <property type="entry name" value="Diverse_CBS-Domain"/>
</dbReference>
<evidence type="ECO:0000256" key="2">
    <source>
        <dbReference type="PROSITE-ProRule" id="PRU00703"/>
    </source>
</evidence>
<feature type="domain" description="CBS" evidence="3">
    <location>
        <begin position="6"/>
        <end position="67"/>
    </location>
</feature>
<dbReference type="RefSeq" id="WP_045450540.1">
    <property type="nucleotide sequence ID" value="NZ_AP014576.1"/>
</dbReference>
<organism evidence="4 5">
    <name type="scientific">Caballeronia cordobensis</name>
    <name type="common">Burkholderia cordobensis</name>
    <dbReference type="NCBI Taxonomy" id="1353886"/>
    <lineage>
        <taxon>Bacteria</taxon>
        <taxon>Pseudomonadati</taxon>
        <taxon>Pseudomonadota</taxon>
        <taxon>Betaproteobacteria</taxon>
        <taxon>Burkholderiales</taxon>
        <taxon>Burkholderiaceae</taxon>
        <taxon>Caballeronia</taxon>
    </lineage>
</organism>
<evidence type="ECO:0000259" key="3">
    <source>
        <dbReference type="PROSITE" id="PS51371"/>
    </source>
</evidence>
<dbReference type="InterPro" id="IPR000644">
    <property type="entry name" value="CBS_dom"/>
</dbReference>
<dbReference type="Gene3D" id="3.10.580.10">
    <property type="entry name" value="CBS-domain"/>
    <property type="match status" value="1"/>
</dbReference>
<evidence type="ECO:0000313" key="5">
    <source>
        <dbReference type="Proteomes" id="UP000054740"/>
    </source>
</evidence>
<dbReference type="InterPro" id="IPR046342">
    <property type="entry name" value="CBS_dom_sf"/>
</dbReference>
<dbReference type="PANTHER" id="PTHR43080:SF2">
    <property type="entry name" value="CBS DOMAIN-CONTAINING PROTEIN"/>
    <property type="match status" value="1"/>
</dbReference>
<dbReference type="PANTHER" id="PTHR43080">
    <property type="entry name" value="CBS DOMAIN-CONTAINING PROTEIN CBSX3, MITOCHONDRIAL"/>
    <property type="match status" value="1"/>
</dbReference>
<evidence type="ECO:0000256" key="1">
    <source>
        <dbReference type="ARBA" id="ARBA00023122"/>
    </source>
</evidence>
<keyword evidence="5" id="KW-1185">Reference proteome</keyword>
<dbReference type="AlphaFoldDB" id="A0A158IMS7"/>
<dbReference type="EMBL" id="FCNY02000014">
    <property type="protein sequence ID" value="SAL57874.1"/>
    <property type="molecule type" value="Genomic_DNA"/>
</dbReference>
<accession>A0A158IMS7</accession>
<gene>
    <name evidence="4" type="ORF">AWB70_05120</name>
</gene>
<keyword evidence="1 2" id="KW-0129">CBS domain</keyword>
<feature type="domain" description="CBS" evidence="3">
    <location>
        <begin position="76"/>
        <end position="133"/>
    </location>
</feature>
<dbReference type="SUPFAM" id="SSF54631">
    <property type="entry name" value="CBS-domain pair"/>
    <property type="match status" value="1"/>
</dbReference>
<dbReference type="SMART" id="SM00116">
    <property type="entry name" value="CBS"/>
    <property type="match status" value="2"/>
</dbReference>
<dbReference type="Proteomes" id="UP000054740">
    <property type="component" value="Unassembled WGS sequence"/>
</dbReference>
<name>A0A158IMS7_CABCO</name>
<dbReference type="PROSITE" id="PS51371">
    <property type="entry name" value="CBS"/>
    <property type="match status" value="2"/>
</dbReference>
<proteinExistence type="predicted"/>
<evidence type="ECO:0000313" key="4">
    <source>
        <dbReference type="EMBL" id="SAL57874.1"/>
    </source>
</evidence>
<protein>
    <submittedName>
        <fullName evidence="4">Signal-transduction protein</fullName>
    </submittedName>
</protein>
<dbReference type="Pfam" id="PF00571">
    <property type="entry name" value="CBS"/>
    <property type="match status" value="2"/>
</dbReference>
<reference evidence="5" key="1">
    <citation type="submission" date="2016-01" db="EMBL/GenBank/DDBJ databases">
        <authorList>
            <person name="Peeters C."/>
        </authorList>
    </citation>
    <scope>NUCLEOTIDE SEQUENCE [LARGE SCALE GENOMIC DNA]</scope>
</reference>
<sequence>MRAGQICTLNVVTCDRNTTVLEASKLMRASHVGDVVVVENKHDRIAPLGIVTDRDIAISVVAEEIEPGSVLVADIMSSPVVTAFEWEDGFCLPRRMRRLGVRRIAVIDDAGSLVGVVTEDDLLQFIGDYLVELSHVSTRQTILEEKRRA</sequence>